<dbReference type="Proteomes" id="UP000307440">
    <property type="component" value="Unassembled WGS sequence"/>
</dbReference>
<accession>A0A5C3K942</accession>
<dbReference type="EMBL" id="ML210729">
    <property type="protein sequence ID" value="TFK16580.1"/>
    <property type="molecule type" value="Genomic_DNA"/>
</dbReference>
<gene>
    <name evidence="1" type="ORF">FA15DRAFT_606983</name>
</gene>
<dbReference type="AlphaFoldDB" id="A0A5C3K942"/>
<proteinExistence type="predicted"/>
<evidence type="ECO:0000313" key="2">
    <source>
        <dbReference type="Proteomes" id="UP000307440"/>
    </source>
</evidence>
<evidence type="ECO:0000313" key="1">
    <source>
        <dbReference type="EMBL" id="TFK16580.1"/>
    </source>
</evidence>
<organism evidence="1 2">
    <name type="scientific">Coprinopsis marcescibilis</name>
    <name type="common">Agaric fungus</name>
    <name type="synonym">Psathyrella marcescibilis</name>
    <dbReference type="NCBI Taxonomy" id="230819"/>
    <lineage>
        <taxon>Eukaryota</taxon>
        <taxon>Fungi</taxon>
        <taxon>Dikarya</taxon>
        <taxon>Basidiomycota</taxon>
        <taxon>Agaricomycotina</taxon>
        <taxon>Agaricomycetes</taxon>
        <taxon>Agaricomycetidae</taxon>
        <taxon>Agaricales</taxon>
        <taxon>Agaricineae</taxon>
        <taxon>Psathyrellaceae</taxon>
        <taxon>Coprinopsis</taxon>
    </lineage>
</organism>
<reference evidence="1 2" key="1">
    <citation type="journal article" date="2019" name="Nat. Ecol. Evol.">
        <title>Megaphylogeny resolves global patterns of mushroom evolution.</title>
        <authorList>
            <person name="Varga T."/>
            <person name="Krizsan K."/>
            <person name="Foldi C."/>
            <person name="Dima B."/>
            <person name="Sanchez-Garcia M."/>
            <person name="Sanchez-Ramirez S."/>
            <person name="Szollosi G.J."/>
            <person name="Szarkandi J.G."/>
            <person name="Papp V."/>
            <person name="Albert L."/>
            <person name="Andreopoulos W."/>
            <person name="Angelini C."/>
            <person name="Antonin V."/>
            <person name="Barry K.W."/>
            <person name="Bougher N.L."/>
            <person name="Buchanan P."/>
            <person name="Buyck B."/>
            <person name="Bense V."/>
            <person name="Catcheside P."/>
            <person name="Chovatia M."/>
            <person name="Cooper J."/>
            <person name="Damon W."/>
            <person name="Desjardin D."/>
            <person name="Finy P."/>
            <person name="Geml J."/>
            <person name="Haridas S."/>
            <person name="Hughes K."/>
            <person name="Justo A."/>
            <person name="Karasinski D."/>
            <person name="Kautmanova I."/>
            <person name="Kiss B."/>
            <person name="Kocsube S."/>
            <person name="Kotiranta H."/>
            <person name="LaButti K.M."/>
            <person name="Lechner B.E."/>
            <person name="Liimatainen K."/>
            <person name="Lipzen A."/>
            <person name="Lukacs Z."/>
            <person name="Mihaltcheva S."/>
            <person name="Morgado L.N."/>
            <person name="Niskanen T."/>
            <person name="Noordeloos M.E."/>
            <person name="Ohm R.A."/>
            <person name="Ortiz-Santana B."/>
            <person name="Ovrebo C."/>
            <person name="Racz N."/>
            <person name="Riley R."/>
            <person name="Savchenko A."/>
            <person name="Shiryaev A."/>
            <person name="Soop K."/>
            <person name="Spirin V."/>
            <person name="Szebenyi C."/>
            <person name="Tomsovsky M."/>
            <person name="Tulloss R.E."/>
            <person name="Uehling J."/>
            <person name="Grigoriev I.V."/>
            <person name="Vagvolgyi C."/>
            <person name="Papp T."/>
            <person name="Martin F.M."/>
            <person name="Miettinen O."/>
            <person name="Hibbett D.S."/>
            <person name="Nagy L.G."/>
        </authorList>
    </citation>
    <scope>NUCLEOTIDE SEQUENCE [LARGE SCALE GENOMIC DNA]</scope>
    <source>
        <strain evidence="1 2">CBS 121175</strain>
    </source>
</reference>
<name>A0A5C3K942_COPMA</name>
<sequence>MSNSAKQVFTNHFGDIDQIIKEIARETGWPFNNILNHYVKTHGIEKGLVWWNIYQKYYRLN</sequence>
<protein>
    <submittedName>
        <fullName evidence="1">Uncharacterized protein</fullName>
    </submittedName>
</protein>
<keyword evidence="2" id="KW-1185">Reference proteome</keyword>